<sequence>MQLRFLQQLLGGIVLISTVVFVSGCLWQSPDAEQRVSKSIGYNAGYAPEQPLPFSHELHVGQHKIQCQYCHNQVEFSRASNIPSLATCMNCHQQVATDKEPIRQLRDAYSEGKSIEWVRVHMLPDHVQFNHQAHIRSGVNCQTCHGPIETMAKVYQYSDLSMGWCVNCHRQPENKAPLNCTTCHH</sequence>
<dbReference type="HOGENOM" id="CLU_077373_1_0_7"/>
<proteinExistence type="predicted"/>
<dbReference type="eggNOG" id="COG3303">
    <property type="taxonomic scope" value="Bacteria"/>
</dbReference>
<gene>
    <name evidence="3" type="ORF">A11Q_1512</name>
</gene>
<dbReference type="KEGG" id="bex:A11Q_1512"/>
<dbReference type="InterPro" id="IPR036280">
    <property type="entry name" value="Multihaem_cyt_sf"/>
</dbReference>
<keyword evidence="1" id="KW-0812">Transmembrane</keyword>
<feature type="transmembrane region" description="Helical" evidence="1">
    <location>
        <begin position="6"/>
        <end position="27"/>
    </location>
</feature>
<evidence type="ECO:0000256" key="1">
    <source>
        <dbReference type="SAM" id="Phobius"/>
    </source>
</evidence>
<protein>
    <submittedName>
        <fullName evidence="3">Cytochrome c3</fullName>
    </submittedName>
</protein>
<dbReference type="PANTHER" id="PTHR39425">
    <property type="entry name" value="LIPOPROTEIN CYTOCHROME C"/>
    <property type="match status" value="1"/>
</dbReference>
<dbReference type="AlphaFoldDB" id="M4V932"/>
<dbReference type="Pfam" id="PF14522">
    <property type="entry name" value="Cytochrome_C7"/>
    <property type="match status" value="1"/>
</dbReference>
<evidence type="ECO:0000313" key="4">
    <source>
        <dbReference type="Proteomes" id="UP000012040"/>
    </source>
</evidence>
<dbReference type="CDD" id="cd08168">
    <property type="entry name" value="Cytochrom_C3"/>
    <property type="match status" value="1"/>
</dbReference>
<accession>M4V932</accession>
<keyword evidence="4" id="KW-1185">Reference proteome</keyword>
<dbReference type="Proteomes" id="UP000012040">
    <property type="component" value="Chromosome"/>
</dbReference>
<dbReference type="PATRIC" id="fig|1184267.3.peg.1529"/>
<evidence type="ECO:0000259" key="2">
    <source>
        <dbReference type="Pfam" id="PF14522"/>
    </source>
</evidence>
<dbReference type="EMBL" id="CP003537">
    <property type="protein sequence ID" value="AGH95728.1"/>
    <property type="molecule type" value="Genomic_DNA"/>
</dbReference>
<dbReference type="SUPFAM" id="SSF48695">
    <property type="entry name" value="Multiheme cytochromes"/>
    <property type="match status" value="1"/>
</dbReference>
<name>M4V932_9BACT</name>
<dbReference type="RefSeq" id="WP_015470218.1">
    <property type="nucleotide sequence ID" value="NC_020813.1"/>
</dbReference>
<evidence type="ECO:0000313" key="3">
    <source>
        <dbReference type="EMBL" id="AGH95728.1"/>
    </source>
</evidence>
<dbReference type="OrthoDB" id="5294658at2"/>
<dbReference type="InterPro" id="IPR029467">
    <property type="entry name" value="Cyt_c7-like"/>
</dbReference>
<keyword evidence="1" id="KW-0472">Membrane</keyword>
<dbReference type="PANTHER" id="PTHR39425:SF1">
    <property type="entry name" value="CYTOCHROME C7-LIKE DOMAIN-CONTAINING PROTEIN"/>
    <property type="match status" value="1"/>
</dbReference>
<organism evidence="3 4">
    <name type="scientific">Pseudobdellovibrio exovorus JSS</name>
    <dbReference type="NCBI Taxonomy" id="1184267"/>
    <lineage>
        <taxon>Bacteria</taxon>
        <taxon>Pseudomonadati</taxon>
        <taxon>Bdellovibrionota</taxon>
        <taxon>Bdellovibrionia</taxon>
        <taxon>Bdellovibrionales</taxon>
        <taxon>Pseudobdellovibrionaceae</taxon>
        <taxon>Pseudobdellovibrio</taxon>
    </lineage>
</organism>
<feature type="domain" description="Cytochrome c7-like" evidence="2">
    <location>
        <begin position="127"/>
        <end position="185"/>
    </location>
</feature>
<dbReference type="PROSITE" id="PS51257">
    <property type="entry name" value="PROKAR_LIPOPROTEIN"/>
    <property type="match status" value="1"/>
</dbReference>
<dbReference type="STRING" id="1184267.A11Q_1512"/>
<keyword evidence="1" id="KW-1133">Transmembrane helix</keyword>
<dbReference type="Gene3D" id="3.90.10.10">
    <property type="entry name" value="Cytochrome C3"/>
    <property type="match status" value="2"/>
</dbReference>
<reference evidence="3 4" key="1">
    <citation type="journal article" date="2013" name="ISME J.">
        <title>By their genes ye shall know them: genomic signatures of predatory bacteria.</title>
        <authorList>
            <person name="Pasternak Z."/>
            <person name="Pietrokovski S."/>
            <person name="Rotem O."/>
            <person name="Gophna U."/>
            <person name="Lurie-Weinberger M.N."/>
            <person name="Jurkevitch E."/>
        </authorList>
    </citation>
    <scope>NUCLEOTIDE SEQUENCE [LARGE SCALE GENOMIC DNA]</scope>
    <source>
        <strain evidence="3 4">JSS</strain>
    </source>
</reference>